<dbReference type="GO" id="GO:0003700">
    <property type="term" value="F:DNA-binding transcription factor activity"/>
    <property type="evidence" value="ECO:0007669"/>
    <property type="project" value="InterPro"/>
</dbReference>
<dbReference type="PANTHER" id="PTHR38600">
    <property type="entry name" value="TRANSCRIPTIONAL REGULATORY PROTEIN"/>
    <property type="match status" value="1"/>
</dbReference>
<reference evidence="2 3" key="1">
    <citation type="submission" date="2019-04" db="EMBL/GenBank/DDBJ databases">
        <title>Sphingomonas psychrotolerans sp. nov., isolated from soil in the Tianshan Mountains, Xinjiang, China.</title>
        <authorList>
            <person name="Luo Y."/>
            <person name="Sheng H."/>
        </authorList>
    </citation>
    <scope>NUCLEOTIDE SEQUENCE [LARGE SCALE GENOMIC DNA]</scope>
    <source>
        <strain evidence="2 3">ZFGT-11</strain>
    </source>
</reference>
<evidence type="ECO:0000259" key="1">
    <source>
        <dbReference type="PROSITE" id="PS50987"/>
    </source>
</evidence>
<dbReference type="AlphaFoldDB" id="A0A4S1XB40"/>
<dbReference type="OrthoDB" id="7391478at2"/>
<dbReference type="InterPro" id="IPR001845">
    <property type="entry name" value="HTH_ArsR_DNA-bd_dom"/>
</dbReference>
<gene>
    <name evidence="2" type="ORF">E5A73_13125</name>
</gene>
<proteinExistence type="predicted"/>
<dbReference type="PROSITE" id="PS50987">
    <property type="entry name" value="HTH_ARSR_2"/>
    <property type="match status" value="1"/>
</dbReference>
<dbReference type="InterPro" id="IPR036388">
    <property type="entry name" value="WH-like_DNA-bd_sf"/>
</dbReference>
<evidence type="ECO:0000313" key="3">
    <source>
        <dbReference type="Proteomes" id="UP000306147"/>
    </source>
</evidence>
<dbReference type="SUPFAM" id="SSF46785">
    <property type="entry name" value="Winged helix' DNA-binding domain"/>
    <property type="match status" value="1"/>
</dbReference>
<evidence type="ECO:0000313" key="2">
    <source>
        <dbReference type="EMBL" id="TGX52903.1"/>
    </source>
</evidence>
<dbReference type="CDD" id="cd00090">
    <property type="entry name" value="HTH_ARSR"/>
    <property type="match status" value="1"/>
</dbReference>
<dbReference type="NCBIfam" id="NF033788">
    <property type="entry name" value="HTH_metalloreg"/>
    <property type="match status" value="1"/>
</dbReference>
<dbReference type="EMBL" id="SRXT01000005">
    <property type="protein sequence ID" value="TGX52903.1"/>
    <property type="molecule type" value="Genomic_DNA"/>
</dbReference>
<accession>A0A4S1XB40</accession>
<dbReference type="PRINTS" id="PR00778">
    <property type="entry name" value="HTHARSR"/>
</dbReference>
<dbReference type="SMART" id="SM00418">
    <property type="entry name" value="HTH_ARSR"/>
    <property type="match status" value="1"/>
</dbReference>
<sequence length="109" mass="11906">MVGYRLDSTFGALADPTRRTLLARLGEGEQSVAELTRGLAMSDTGAAKHLAVLVAAGLVRRRRDGRYSLCALDADPLAEAALWLRRWQRFEGPRVARLRAMLDAADDAP</sequence>
<name>A0A4S1XB40_9SPHN</name>
<protein>
    <submittedName>
        <fullName evidence="2">ArsR family transcriptional regulator</fullName>
    </submittedName>
</protein>
<dbReference type="InterPro" id="IPR011991">
    <property type="entry name" value="ArsR-like_HTH"/>
</dbReference>
<dbReference type="InterPro" id="IPR036390">
    <property type="entry name" value="WH_DNA-bd_sf"/>
</dbReference>
<dbReference type="Pfam" id="PF12840">
    <property type="entry name" value="HTH_20"/>
    <property type="match status" value="1"/>
</dbReference>
<dbReference type="PANTHER" id="PTHR38600:SF2">
    <property type="entry name" value="SLL0088 PROTEIN"/>
    <property type="match status" value="1"/>
</dbReference>
<organism evidence="2 3">
    <name type="scientific">Sphingomonas gei</name>
    <dbReference type="NCBI Taxonomy" id="1395960"/>
    <lineage>
        <taxon>Bacteria</taxon>
        <taxon>Pseudomonadati</taxon>
        <taxon>Pseudomonadota</taxon>
        <taxon>Alphaproteobacteria</taxon>
        <taxon>Sphingomonadales</taxon>
        <taxon>Sphingomonadaceae</taxon>
        <taxon>Sphingomonas</taxon>
    </lineage>
</organism>
<keyword evidence="3" id="KW-1185">Reference proteome</keyword>
<comment type="caution">
    <text evidence="2">The sequence shown here is derived from an EMBL/GenBank/DDBJ whole genome shotgun (WGS) entry which is preliminary data.</text>
</comment>
<dbReference type="Gene3D" id="1.10.10.10">
    <property type="entry name" value="Winged helix-like DNA-binding domain superfamily/Winged helix DNA-binding domain"/>
    <property type="match status" value="1"/>
</dbReference>
<dbReference type="Proteomes" id="UP000306147">
    <property type="component" value="Unassembled WGS sequence"/>
</dbReference>
<dbReference type="RefSeq" id="WP_135964608.1">
    <property type="nucleotide sequence ID" value="NZ_SRXT01000005.1"/>
</dbReference>
<feature type="domain" description="HTH arsR-type" evidence="1">
    <location>
        <begin position="1"/>
        <end position="92"/>
    </location>
</feature>